<dbReference type="AlphaFoldDB" id="A0A937KEQ3"/>
<feature type="binding site" evidence="13">
    <location>
        <position position="115"/>
    </location>
    <ligand>
        <name>[4Fe-4S] cluster</name>
        <dbReference type="ChEBI" id="CHEBI:49883"/>
        <label>1</label>
    </ligand>
</feature>
<dbReference type="InterPro" id="IPR006463">
    <property type="entry name" value="MiaB_methiolase"/>
</dbReference>
<dbReference type="GO" id="GO:0035597">
    <property type="term" value="F:tRNA-2-methylthio-N(6)-dimethylallyladenosine(37) synthase activity"/>
    <property type="evidence" value="ECO:0007669"/>
    <property type="project" value="UniProtKB-EC"/>
</dbReference>
<dbReference type="PROSITE" id="PS01278">
    <property type="entry name" value="MTTASE_RADICAL"/>
    <property type="match status" value="1"/>
</dbReference>
<evidence type="ECO:0000313" key="18">
    <source>
        <dbReference type="Proteomes" id="UP000614216"/>
    </source>
</evidence>
<comment type="cofactor">
    <cofactor evidence="13">
        <name>[4Fe-4S] cluster</name>
        <dbReference type="ChEBI" id="CHEBI:49883"/>
    </cofactor>
    <text evidence="13">Binds 2 [4Fe-4S] clusters. One cluster is coordinated with 3 cysteines and an exchangeable S-adenosyl-L-methionine.</text>
</comment>
<comment type="subunit">
    <text evidence="13">Monomer.</text>
</comment>
<dbReference type="EC" id="2.8.4.3" evidence="9 13"/>
<dbReference type="InterPro" id="IPR058240">
    <property type="entry name" value="rSAM_sf"/>
</dbReference>
<evidence type="ECO:0000256" key="1">
    <source>
        <dbReference type="ARBA" id="ARBA00003234"/>
    </source>
</evidence>
<dbReference type="InterPro" id="IPR013848">
    <property type="entry name" value="Methylthiotransferase_N"/>
</dbReference>
<comment type="caution">
    <text evidence="17">The sequence shown here is derived from an EMBL/GenBank/DDBJ whole genome shotgun (WGS) entry which is preliminary data.</text>
</comment>
<feature type="binding site" evidence="13">
    <location>
        <position position="190"/>
    </location>
    <ligand>
        <name>[4Fe-4S] cluster</name>
        <dbReference type="ChEBI" id="CHEBI:49883"/>
        <label>2</label>
        <note>4Fe-4S-S-AdoMet</note>
    </ligand>
</feature>
<comment type="function">
    <text evidence="1 13">Catalyzes the methylthiolation of N6-(dimethylallyl)adenosine (i(6)A), leading to the formation of 2-methylthio-N6-(dimethylallyl)adenosine (ms(2)i(6)A) at position 37 in tRNAs that read codons beginning with uridine.</text>
</comment>
<dbReference type="SFLD" id="SFLDF00413">
    <property type="entry name" value="CDK5RAP1"/>
    <property type="match status" value="1"/>
</dbReference>
<feature type="domain" description="TRAM" evidence="14">
    <location>
        <begin position="424"/>
        <end position="487"/>
    </location>
</feature>
<proteinExistence type="inferred from homology"/>
<feature type="domain" description="Radical SAM core" evidence="16">
    <location>
        <begin position="176"/>
        <end position="421"/>
    </location>
</feature>
<keyword evidence="5 13" id="KW-0949">S-adenosyl-L-methionine</keyword>
<dbReference type="Pfam" id="PF00919">
    <property type="entry name" value="UPF0004"/>
    <property type="match status" value="1"/>
</dbReference>
<dbReference type="RefSeq" id="WP_202859545.1">
    <property type="nucleotide sequence ID" value="NZ_JAEUGD010000068.1"/>
</dbReference>
<dbReference type="PANTHER" id="PTHR43020">
    <property type="entry name" value="CDK5 REGULATORY SUBUNIT-ASSOCIATED PROTEIN 1"/>
    <property type="match status" value="1"/>
</dbReference>
<evidence type="ECO:0000256" key="8">
    <source>
        <dbReference type="ARBA" id="ARBA00023014"/>
    </source>
</evidence>
<dbReference type="InterPro" id="IPR020612">
    <property type="entry name" value="Methylthiotransferase_CS"/>
</dbReference>
<dbReference type="EMBL" id="JAEUGD010000068">
    <property type="protein sequence ID" value="MBL6450002.1"/>
    <property type="molecule type" value="Genomic_DNA"/>
</dbReference>
<evidence type="ECO:0000259" key="15">
    <source>
        <dbReference type="PROSITE" id="PS51449"/>
    </source>
</evidence>
<dbReference type="InterPro" id="IPR023404">
    <property type="entry name" value="rSAM_horseshoe"/>
</dbReference>
<organism evidence="17 18">
    <name type="scientific">Fulvivirga marina</name>
    <dbReference type="NCBI Taxonomy" id="2494733"/>
    <lineage>
        <taxon>Bacteria</taxon>
        <taxon>Pseudomonadati</taxon>
        <taxon>Bacteroidota</taxon>
        <taxon>Cytophagia</taxon>
        <taxon>Cytophagales</taxon>
        <taxon>Fulvivirgaceae</taxon>
        <taxon>Fulvivirga</taxon>
    </lineage>
</organism>
<dbReference type="PROSITE" id="PS50926">
    <property type="entry name" value="TRAM"/>
    <property type="match status" value="1"/>
</dbReference>
<evidence type="ECO:0000256" key="13">
    <source>
        <dbReference type="HAMAP-Rule" id="MF_01864"/>
    </source>
</evidence>
<evidence type="ECO:0000256" key="5">
    <source>
        <dbReference type="ARBA" id="ARBA00022691"/>
    </source>
</evidence>
<evidence type="ECO:0000259" key="14">
    <source>
        <dbReference type="PROSITE" id="PS50926"/>
    </source>
</evidence>
<accession>A0A937KEQ3</accession>
<dbReference type="GO" id="GO:0051539">
    <property type="term" value="F:4 iron, 4 sulfur cluster binding"/>
    <property type="evidence" value="ECO:0007669"/>
    <property type="project" value="UniProtKB-UniRule"/>
</dbReference>
<dbReference type="InterPro" id="IPR002792">
    <property type="entry name" value="TRAM_dom"/>
</dbReference>
<feature type="binding site" evidence="13">
    <location>
        <position position="45"/>
    </location>
    <ligand>
        <name>[4Fe-4S] cluster</name>
        <dbReference type="ChEBI" id="CHEBI:49883"/>
        <label>1</label>
    </ligand>
</feature>
<feature type="domain" description="MTTase N-terminal" evidence="15">
    <location>
        <begin position="36"/>
        <end position="152"/>
    </location>
</feature>
<feature type="binding site" evidence="13">
    <location>
        <position position="197"/>
    </location>
    <ligand>
        <name>[4Fe-4S] cluster</name>
        <dbReference type="ChEBI" id="CHEBI:49883"/>
        <label>2</label>
        <note>4Fe-4S-S-AdoMet</note>
    </ligand>
</feature>
<dbReference type="FunFam" id="3.40.50.12160:FF:000003">
    <property type="entry name" value="CDK5 regulatory subunit-associated protein 1"/>
    <property type="match status" value="1"/>
</dbReference>
<feature type="binding site" evidence="13">
    <location>
        <position position="194"/>
    </location>
    <ligand>
        <name>[4Fe-4S] cluster</name>
        <dbReference type="ChEBI" id="CHEBI:49883"/>
        <label>2</label>
        <note>4Fe-4S-S-AdoMet</note>
    </ligand>
</feature>
<dbReference type="SFLD" id="SFLDS00029">
    <property type="entry name" value="Radical_SAM"/>
    <property type="match status" value="1"/>
</dbReference>
<comment type="subcellular location">
    <subcellularLocation>
        <location evidence="13">Cytoplasm</location>
    </subcellularLocation>
</comment>
<evidence type="ECO:0000256" key="2">
    <source>
        <dbReference type="ARBA" id="ARBA00022485"/>
    </source>
</evidence>
<keyword evidence="13" id="KW-0819">tRNA processing</keyword>
<dbReference type="Proteomes" id="UP000614216">
    <property type="component" value="Unassembled WGS sequence"/>
</dbReference>
<keyword evidence="6 13" id="KW-0479">Metal-binding</keyword>
<dbReference type="InterPro" id="IPR006638">
    <property type="entry name" value="Elp3/MiaA/NifB-like_rSAM"/>
</dbReference>
<keyword evidence="2 13" id="KW-0004">4Fe-4S</keyword>
<comment type="similarity">
    <text evidence="13">Belongs to the methylthiotransferase family. MiaB subfamily.</text>
</comment>
<dbReference type="PANTHER" id="PTHR43020:SF2">
    <property type="entry name" value="MITOCHONDRIAL TRNA METHYLTHIOTRANSFERASE CDK5RAP1"/>
    <property type="match status" value="1"/>
</dbReference>
<reference evidence="17" key="1">
    <citation type="submission" date="2021-01" db="EMBL/GenBank/DDBJ databases">
        <title>Fulvivirga kasyanovii gen. nov., sp nov., a novel member of the phylum Bacteroidetes isolated from seawater in a mussel farm.</title>
        <authorList>
            <person name="Zhao L.-H."/>
            <person name="Wang Z.-J."/>
        </authorList>
    </citation>
    <scope>NUCLEOTIDE SEQUENCE</scope>
    <source>
        <strain evidence="17">29W222</strain>
    </source>
</reference>
<keyword evidence="4 13" id="KW-0808">Transferase</keyword>
<evidence type="ECO:0000256" key="6">
    <source>
        <dbReference type="ARBA" id="ARBA00022723"/>
    </source>
</evidence>
<evidence type="ECO:0000256" key="4">
    <source>
        <dbReference type="ARBA" id="ARBA00022679"/>
    </source>
</evidence>
<protein>
    <recommendedName>
        <fullName evidence="10 13">tRNA-2-methylthio-N(6)-dimethylallyladenosine synthase</fullName>
        <ecNumber evidence="9 13">2.8.4.3</ecNumber>
    </recommendedName>
    <alternativeName>
        <fullName evidence="12 13">(Dimethylallyl)adenosine tRNA methylthiotransferase MiaB</fullName>
    </alternativeName>
    <alternativeName>
        <fullName evidence="11 13">tRNA-i(6)A37 methylthiotransferase</fullName>
    </alternativeName>
</protein>
<dbReference type="HAMAP" id="MF_01864">
    <property type="entry name" value="tRNA_metthiotr_MiaB"/>
    <property type="match status" value="1"/>
</dbReference>
<dbReference type="FunFam" id="3.80.30.20:FF:000001">
    <property type="entry name" value="tRNA-2-methylthio-N(6)-dimethylallyladenosine synthase 2"/>
    <property type="match status" value="1"/>
</dbReference>
<dbReference type="NCBIfam" id="TIGR01574">
    <property type="entry name" value="miaB-methiolase"/>
    <property type="match status" value="1"/>
</dbReference>
<keyword evidence="3 13" id="KW-0963">Cytoplasm</keyword>
<keyword evidence="8 13" id="KW-0411">Iron-sulfur</keyword>
<dbReference type="Gene3D" id="3.80.30.20">
    <property type="entry name" value="tm_1862 like domain"/>
    <property type="match status" value="1"/>
</dbReference>
<dbReference type="SFLD" id="SFLDF00273">
    <property type="entry name" value="(dimethylallyl)adenosine_tRNA"/>
    <property type="match status" value="1"/>
</dbReference>
<keyword evidence="7 13" id="KW-0408">Iron</keyword>
<dbReference type="InterPro" id="IPR007197">
    <property type="entry name" value="rSAM"/>
</dbReference>
<evidence type="ECO:0000256" key="9">
    <source>
        <dbReference type="ARBA" id="ARBA00033765"/>
    </source>
</evidence>
<dbReference type="Pfam" id="PF04055">
    <property type="entry name" value="Radical_SAM"/>
    <property type="match status" value="1"/>
</dbReference>
<dbReference type="PROSITE" id="PS51449">
    <property type="entry name" value="MTTASE_N"/>
    <property type="match status" value="1"/>
</dbReference>
<dbReference type="SFLD" id="SFLDG01082">
    <property type="entry name" value="B12-binding_domain_containing"/>
    <property type="match status" value="1"/>
</dbReference>
<dbReference type="PROSITE" id="PS51918">
    <property type="entry name" value="RADICAL_SAM"/>
    <property type="match status" value="1"/>
</dbReference>
<evidence type="ECO:0000313" key="17">
    <source>
        <dbReference type="EMBL" id="MBL6450002.1"/>
    </source>
</evidence>
<feature type="binding site" evidence="13">
    <location>
        <position position="81"/>
    </location>
    <ligand>
        <name>[4Fe-4S] cluster</name>
        <dbReference type="ChEBI" id="CHEBI:49883"/>
        <label>1</label>
    </ligand>
</feature>
<keyword evidence="18" id="KW-1185">Reference proteome</keyword>
<evidence type="ECO:0000256" key="3">
    <source>
        <dbReference type="ARBA" id="ARBA00022490"/>
    </source>
</evidence>
<dbReference type="Gene3D" id="3.40.50.12160">
    <property type="entry name" value="Methylthiotransferase, N-terminal domain"/>
    <property type="match status" value="1"/>
</dbReference>
<evidence type="ECO:0000256" key="7">
    <source>
        <dbReference type="ARBA" id="ARBA00023004"/>
    </source>
</evidence>
<evidence type="ECO:0000256" key="11">
    <source>
        <dbReference type="ARBA" id="ARBA00080698"/>
    </source>
</evidence>
<dbReference type="InterPro" id="IPR005839">
    <property type="entry name" value="Methylthiotransferase"/>
</dbReference>
<dbReference type="GO" id="GO:0046872">
    <property type="term" value="F:metal ion binding"/>
    <property type="evidence" value="ECO:0007669"/>
    <property type="project" value="UniProtKB-KW"/>
</dbReference>
<dbReference type="GO" id="GO:0005829">
    <property type="term" value="C:cytosol"/>
    <property type="evidence" value="ECO:0007669"/>
    <property type="project" value="TreeGrafter"/>
</dbReference>
<gene>
    <name evidence="13 17" type="primary">miaB</name>
    <name evidence="17" type="ORF">JMN32_27055</name>
</gene>
<evidence type="ECO:0000259" key="16">
    <source>
        <dbReference type="PROSITE" id="PS51918"/>
    </source>
</evidence>
<name>A0A937KEQ3_9BACT</name>
<dbReference type="InterPro" id="IPR038135">
    <property type="entry name" value="Methylthiotransferase_N_sf"/>
</dbReference>
<comment type="catalytic activity">
    <reaction evidence="13">
        <text>N(6)-dimethylallyladenosine(37) in tRNA + (sulfur carrier)-SH + AH2 + 2 S-adenosyl-L-methionine = 2-methylsulfanyl-N(6)-dimethylallyladenosine(37) in tRNA + (sulfur carrier)-H + 5'-deoxyadenosine + L-methionine + A + S-adenosyl-L-homocysteine + 2 H(+)</text>
        <dbReference type="Rhea" id="RHEA:37067"/>
        <dbReference type="Rhea" id="RHEA-COMP:10375"/>
        <dbReference type="Rhea" id="RHEA-COMP:10376"/>
        <dbReference type="Rhea" id="RHEA-COMP:14737"/>
        <dbReference type="Rhea" id="RHEA-COMP:14739"/>
        <dbReference type="ChEBI" id="CHEBI:13193"/>
        <dbReference type="ChEBI" id="CHEBI:15378"/>
        <dbReference type="ChEBI" id="CHEBI:17319"/>
        <dbReference type="ChEBI" id="CHEBI:17499"/>
        <dbReference type="ChEBI" id="CHEBI:29917"/>
        <dbReference type="ChEBI" id="CHEBI:57844"/>
        <dbReference type="ChEBI" id="CHEBI:57856"/>
        <dbReference type="ChEBI" id="CHEBI:59789"/>
        <dbReference type="ChEBI" id="CHEBI:64428"/>
        <dbReference type="ChEBI" id="CHEBI:74415"/>
        <dbReference type="ChEBI" id="CHEBI:74417"/>
        <dbReference type="EC" id="2.8.4.3"/>
    </reaction>
</comment>
<dbReference type="SUPFAM" id="SSF102114">
    <property type="entry name" value="Radical SAM enzymes"/>
    <property type="match status" value="1"/>
</dbReference>
<evidence type="ECO:0000256" key="10">
    <source>
        <dbReference type="ARBA" id="ARBA00068570"/>
    </source>
</evidence>
<evidence type="ECO:0000256" key="12">
    <source>
        <dbReference type="ARBA" id="ARBA00081141"/>
    </source>
</evidence>
<dbReference type="SFLD" id="SFLDG01061">
    <property type="entry name" value="methylthiotransferase"/>
    <property type="match status" value="1"/>
</dbReference>
<dbReference type="Pfam" id="PF01938">
    <property type="entry name" value="TRAM"/>
    <property type="match status" value="1"/>
</dbReference>
<dbReference type="NCBIfam" id="TIGR00089">
    <property type="entry name" value="MiaB/RimO family radical SAM methylthiotransferase"/>
    <property type="match status" value="1"/>
</dbReference>
<dbReference type="SMART" id="SM00729">
    <property type="entry name" value="Elp3"/>
    <property type="match status" value="1"/>
</dbReference>
<sequence length="487" mass="55751">MQKVIEDIDILANDSAQHEACETVKVSEDENTGKERKLYIESYGCQMNFSDSEIVSSIMKKEGFDTTSNFNEADVILLNTCSIREKAEQTVRARLSQFNTVKKQRPEMMIGVLGCMAERLKSQLLEEEKVVDLVVGPDAYRDLPGLVKQVDEGQKAVNTFLSREETYADISPVRLNSNGVTAFISIMRGCDNMCSFCVVPLTRGRERSRDPYSIVNEAQELFNNGYKEVTLLGQNVDSYKWSPEVNNKARLEKSGVSEVITFANLLEMVAKVHPDLRVRFSTSHPKDITDEVLHTMKKYENICNYIHLPAQSGNTRVLDIMNRTYTREWYIDRVDAIRKIIGQECGISSDMISGFCTETEEEHQDTLTLMDYVKYDFSYMFFYSERPGTLAAKKFKDDIPLEVKKRRLSEIIERQQKHSHERNQKDVGKVHKVLIEGFSKRSNDDLQGRNSANKVVIFPKKHYQKGQYVNVLVDRCTPATLFGNIVD</sequence>